<dbReference type="Proteomes" id="UP000660729">
    <property type="component" value="Unassembled WGS sequence"/>
</dbReference>
<evidence type="ECO:0000256" key="4">
    <source>
        <dbReference type="ARBA" id="ARBA00022456"/>
    </source>
</evidence>
<dbReference type="Pfam" id="PF14833">
    <property type="entry name" value="NAD_binding_11"/>
    <property type="match status" value="1"/>
</dbReference>
<evidence type="ECO:0000256" key="3">
    <source>
        <dbReference type="ARBA" id="ARBA00012991"/>
    </source>
</evidence>
<evidence type="ECO:0000256" key="8">
    <source>
        <dbReference type="PIRSR" id="PIRSR000103-1"/>
    </source>
</evidence>
<dbReference type="InterPro" id="IPR036291">
    <property type="entry name" value="NAD(P)-bd_dom_sf"/>
</dbReference>
<dbReference type="GO" id="GO:0051287">
    <property type="term" value="F:NAD binding"/>
    <property type="evidence" value="ECO:0007669"/>
    <property type="project" value="InterPro"/>
</dbReference>
<feature type="active site" evidence="8">
    <location>
        <position position="181"/>
    </location>
</feature>
<evidence type="ECO:0000256" key="1">
    <source>
        <dbReference type="ARBA" id="ARBA00005109"/>
    </source>
</evidence>
<comment type="catalytic activity">
    <reaction evidence="7">
        <text>3-hydroxy-2-methylpropanoate + NAD(+) = 2-methyl-3-oxopropanoate + NADH + H(+)</text>
        <dbReference type="Rhea" id="RHEA:17681"/>
        <dbReference type="ChEBI" id="CHEBI:11805"/>
        <dbReference type="ChEBI" id="CHEBI:15378"/>
        <dbReference type="ChEBI" id="CHEBI:57540"/>
        <dbReference type="ChEBI" id="CHEBI:57700"/>
        <dbReference type="ChEBI" id="CHEBI:57945"/>
        <dbReference type="EC" id="1.1.1.31"/>
    </reaction>
</comment>
<feature type="domain" description="3-hydroxyisobutyrate dehydrogenase-like NAD-binding" evidence="10">
    <location>
        <begin position="175"/>
        <end position="295"/>
    </location>
</feature>
<accession>A0A8H6RUY8</accession>
<evidence type="ECO:0000313" key="12">
    <source>
        <dbReference type="Proteomes" id="UP000660729"/>
    </source>
</evidence>
<comment type="pathway">
    <text evidence="1">Amino-acid degradation; L-valine degradation.</text>
</comment>
<dbReference type="EMBL" id="JABCIY010000004">
    <property type="protein sequence ID" value="KAF7197934.1"/>
    <property type="molecule type" value="Genomic_DNA"/>
</dbReference>
<dbReference type="PANTHER" id="PTHR22981">
    <property type="entry name" value="3-HYDROXYISOBUTYRATE DEHYDROGENASE-RELATED"/>
    <property type="match status" value="1"/>
</dbReference>
<evidence type="ECO:0000256" key="6">
    <source>
        <dbReference type="ARBA" id="ARBA00023027"/>
    </source>
</evidence>
<dbReference type="Gene3D" id="1.10.1040.10">
    <property type="entry name" value="N-(1-d-carboxylethyl)-l-norvaline Dehydrogenase, domain 2"/>
    <property type="match status" value="1"/>
</dbReference>
<dbReference type="PIRSF" id="PIRSF000103">
    <property type="entry name" value="HIBADH"/>
    <property type="match status" value="1"/>
</dbReference>
<name>A0A8H6RUY8_9PEZI</name>
<dbReference type="Gene3D" id="3.40.50.720">
    <property type="entry name" value="NAD(P)-binding Rossmann-like Domain"/>
    <property type="match status" value="1"/>
</dbReference>
<reference evidence="11" key="1">
    <citation type="submission" date="2020-04" db="EMBL/GenBank/DDBJ databases">
        <title>Draft genome resource of the tomato pathogen Pseudocercospora fuligena.</title>
        <authorList>
            <person name="Zaccaron A."/>
        </authorList>
    </citation>
    <scope>NUCLEOTIDE SEQUENCE</scope>
    <source>
        <strain evidence="11">PF001</strain>
    </source>
</reference>
<dbReference type="InterPro" id="IPR006115">
    <property type="entry name" value="6PGDH_NADP-bd"/>
</dbReference>
<dbReference type="EC" id="1.1.1.31" evidence="3"/>
<organism evidence="11 12">
    <name type="scientific">Pseudocercospora fuligena</name>
    <dbReference type="NCBI Taxonomy" id="685502"/>
    <lineage>
        <taxon>Eukaryota</taxon>
        <taxon>Fungi</taxon>
        <taxon>Dikarya</taxon>
        <taxon>Ascomycota</taxon>
        <taxon>Pezizomycotina</taxon>
        <taxon>Dothideomycetes</taxon>
        <taxon>Dothideomycetidae</taxon>
        <taxon>Mycosphaerellales</taxon>
        <taxon>Mycosphaerellaceae</taxon>
        <taxon>Pseudocercospora</taxon>
    </lineage>
</organism>
<keyword evidence="12" id="KW-1185">Reference proteome</keyword>
<evidence type="ECO:0000256" key="5">
    <source>
        <dbReference type="ARBA" id="ARBA00023002"/>
    </source>
</evidence>
<dbReference type="AlphaFoldDB" id="A0A8H6RUY8"/>
<dbReference type="InterPro" id="IPR013328">
    <property type="entry name" value="6PGD_dom2"/>
</dbReference>
<dbReference type="SUPFAM" id="SSF51735">
    <property type="entry name" value="NAD(P)-binding Rossmann-fold domains"/>
    <property type="match status" value="1"/>
</dbReference>
<sequence>MAKQIQMIGYIGLGNAGYPLASLLSRAGYELVVQDADAGRVLKFVGEHKDSRAATGSPDAFRDVDVLITMLPNGEIVRDVLLGQAGIVKHMKNGAIIVDTSSSSPYHTQETGKLLASINSTLTLIDSPVTQEYAFALTKGDATLMVGCSNAAALQLALPILKIMGKHVFVMGDLGSGHAMKTLNNYTSGASILGLCDALLAGQKFGLDPAQTTDVMNVGTGVNFSTKESFRTDGLTRRFQSGYQLSLLLKDMKIAREVVRSTGLKSRLSDLIVDEISVADRVAGAGADHTQVIHAWEERAGERLKQSKPRAKL</sequence>
<dbReference type="InterPro" id="IPR008927">
    <property type="entry name" value="6-PGluconate_DH-like_C_sf"/>
</dbReference>
<dbReference type="SUPFAM" id="SSF48179">
    <property type="entry name" value="6-phosphogluconate dehydrogenase C-terminal domain-like"/>
    <property type="match status" value="1"/>
</dbReference>
<comment type="caution">
    <text evidence="11">The sequence shown here is derived from an EMBL/GenBank/DDBJ whole genome shotgun (WGS) entry which is preliminary data.</text>
</comment>
<dbReference type="OrthoDB" id="21615at2759"/>
<dbReference type="InterPro" id="IPR015815">
    <property type="entry name" value="HIBADH-related"/>
</dbReference>
<dbReference type="InterPro" id="IPR029154">
    <property type="entry name" value="HIBADH-like_NADP-bd"/>
</dbReference>
<evidence type="ECO:0000256" key="7">
    <source>
        <dbReference type="ARBA" id="ARBA00049197"/>
    </source>
</evidence>
<dbReference type="GO" id="GO:0050661">
    <property type="term" value="F:NADP binding"/>
    <property type="evidence" value="ECO:0007669"/>
    <property type="project" value="InterPro"/>
</dbReference>
<evidence type="ECO:0000256" key="2">
    <source>
        <dbReference type="ARBA" id="ARBA00006013"/>
    </source>
</evidence>
<dbReference type="GO" id="GO:0009083">
    <property type="term" value="P:branched-chain amino acid catabolic process"/>
    <property type="evidence" value="ECO:0007669"/>
    <property type="project" value="UniProtKB-KW"/>
</dbReference>
<feature type="domain" description="6-phosphogluconate dehydrogenase NADP-binding" evidence="9">
    <location>
        <begin position="8"/>
        <end position="172"/>
    </location>
</feature>
<protein>
    <recommendedName>
        <fullName evidence="3">3-hydroxyisobutyrate dehydrogenase</fullName>
        <ecNumber evidence="3">1.1.1.31</ecNumber>
    </recommendedName>
</protein>
<evidence type="ECO:0000259" key="10">
    <source>
        <dbReference type="Pfam" id="PF14833"/>
    </source>
</evidence>
<keyword evidence="6" id="KW-0520">NAD</keyword>
<keyword evidence="5" id="KW-0560">Oxidoreductase</keyword>
<proteinExistence type="inferred from homology"/>
<keyword evidence="4" id="KW-0101">Branched-chain amino acid catabolism</keyword>
<evidence type="ECO:0000259" key="9">
    <source>
        <dbReference type="Pfam" id="PF03446"/>
    </source>
</evidence>
<dbReference type="GO" id="GO:0008442">
    <property type="term" value="F:3-hydroxyisobutyrate dehydrogenase activity"/>
    <property type="evidence" value="ECO:0007669"/>
    <property type="project" value="UniProtKB-EC"/>
</dbReference>
<dbReference type="Pfam" id="PF03446">
    <property type="entry name" value="NAD_binding_2"/>
    <property type="match status" value="1"/>
</dbReference>
<comment type="similarity">
    <text evidence="2">Belongs to the HIBADH-related family. 3-hydroxyisobutyrate dehydrogenase subfamily.</text>
</comment>
<evidence type="ECO:0000313" key="11">
    <source>
        <dbReference type="EMBL" id="KAF7197934.1"/>
    </source>
</evidence>
<dbReference type="PANTHER" id="PTHR22981:SF7">
    <property type="entry name" value="3-HYDROXYISOBUTYRATE DEHYDROGENASE, MITOCHONDRIAL"/>
    <property type="match status" value="1"/>
</dbReference>
<gene>
    <name evidence="11" type="ORF">HII31_00648</name>
</gene>